<reference evidence="1 2" key="1">
    <citation type="submission" date="2018-09" db="EMBL/GenBank/DDBJ databases">
        <authorList>
            <person name="Postec A."/>
        </authorList>
    </citation>
    <scope>NUCLEOTIDE SEQUENCE [LARGE SCALE GENOMIC DNA]</scope>
    <source>
        <strain evidence="1">70B-A</strain>
    </source>
</reference>
<sequence length="257" mass="29598">MTMKEYDQLAKYKTFSLGDVTAITGNESTSTSLITRWLKKKYVVRIRKDLYSCIDLTTGDIIANKYQIASAINDASYVSHHTAFEFFGMVNQVYNTVYVSSKKRFNTFEFMGTTYKYMSSPFYEGVFLVKNVEGIRITDVERTFVDSINLLSKVGGIEELINITKTIESLSAEKLLGYMEQYNKKVIFQKVGFFLENYYNGENLGAAFFETCQLKSGNSVRYLEQGREGKFLARWNLIIPEEFIPRKNDVEGPNEYI</sequence>
<name>A0A3P7PF99_9FIRM</name>
<accession>A0A3P7PF99</accession>
<evidence type="ECO:0000313" key="2">
    <source>
        <dbReference type="Proteomes" id="UP000279029"/>
    </source>
</evidence>
<gene>
    <name evidence="1" type="ORF">PATL70BA_2827</name>
</gene>
<proteinExistence type="predicted"/>
<dbReference type="Proteomes" id="UP000279029">
    <property type="component" value="Chromosome"/>
</dbReference>
<keyword evidence="2" id="KW-1185">Reference proteome</keyword>
<dbReference type="KEGG" id="cbar:PATL70BA_2827"/>
<organism evidence="1 2">
    <name type="scientific">Petrocella atlantisensis</name>
    <dbReference type="NCBI Taxonomy" id="2173034"/>
    <lineage>
        <taxon>Bacteria</taxon>
        <taxon>Bacillati</taxon>
        <taxon>Bacillota</taxon>
        <taxon>Clostridia</taxon>
        <taxon>Lachnospirales</taxon>
        <taxon>Vallitaleaceae</taxon>
        <taxon>Petrocella</taxon>
    </lineage>
</organism>
<evidence type="ECO:0000313" key="1">
    <source>
        <dbReference type="EMBL" id="VDN48733.1"/>
    </source>
</evidence>
<dbReference type="EMBL" id="LR130778">
    <property type="protein sequence ID" value="VDN48733.1"/>
    <property type="molecule type" value="Genomic_DNA"/>
</dbReference>
<dbReference type="AlphaFoldDB" id="A0A3P7PF99"/>
<protein>
    <submittedName>
        <fullName evidence="1">Transcriptional regulator</fullName>
    </submittedName>
</protein>